<evidence type="ECO:0000313" key="3">
    <source>
        <dbReference type="Proteomes" id="UP000005737"/>
    </source>
</evidence>
<dbReference type="Pfam" id="PF26363">
    <property type="entry name" value="Phospholipase-like"/>
    <property type="match status" value="1"/>
</dbReference>
<dbReference type="Gene3D" id="3.40.50.1820">
    <property type="entry name" value="alpha/beta hydrolase"/>
    <property type="match status" value="1"/>
</dbReference>
<proteinExistence type="predicted"/>
<dbReference type="Proteomes" id="UP000005737">
    <property type="component" value="Unassembled WGS sequence"/>
</dbReference>
<dbReference type="HOGENOM" id="CLU_256629_0_0_12"/>
<keyword evidence="1" id="KW-0175">Coiled coil</keyword>
<dbReference type="SUPFAM" id="SSF53474">
    <property type="entry name" value="alpha/beta-Hydrolases"/>
    <property type="match status" value="1"/>
</dbReference>
<evidence type="ECO:0000313" key="2">
    <source>
        <dbReference type="EMBL" id="EHQ04833.1"/>
    </source>
</evidence>
<dbReference type="RefSeq" id="WP_002768917.1">
    <property type="nucleotide sequence ID" value="NZ_JH597773.1"/>
</dbReference>
<dbReference type="InterPro" id="IPR029058">
    <property type="entry name" value="AB_hydrolase_fold"/>
</dbReference>
<feature type="coiled-coil region" evidence="1">
    <location>
        <begin position="359"/>
        <end position="386"/>
    </location>
</feature>
<sequence length="1367" mass="148951">GVYQYKPPKIYDEELEKYVEAPVTDPFLQSLLGKKYTRIPVADHHGNISYVLALFDEDVEDKAVYHAGNILRSLVDHGNILRNDRVQDYLAAGQAQAGDNDWSFILAERDRTMKDLFTEAADNETDAEGGREYAGYTMIYADYEANQQAVFDLELQQRVNVQKKEWDLREQELLDRRQEWESRVAAMLKAGKRSWTDAEDRYLTEWRDWEREFDRKIEDGNKEWDERIAKHMADREQWEVDLKKKASEAASEAALTEVLGGFNTQLQTLASNAGISMAPINLNDAVEKAKSQIIANLPTELEQLANINESIERFNTNLSLSEMWGTDTQSALAGLATDFRNEMGNFQKQMVVYGNAKILEQYQKLMSDLLEQIERQNKAIEQQTEMAALGAGFVKSGNTFIKQSKLVSTAIGMVEAYQWYDGKAALDGYLSSIGAGYGGRIILNEEGNPEEQSRDSVMADLPAFLETADAVEVESFFGVQKLILQKAFEKIMGTGTAAERKNSKDKKVIGDLAWWIGKPAGSSEFVSQVEQAAPHLGAEEQKKLGMGENVTGLDVLKYLSDPGFGELGEGGNRPSGIYLGFYNKLDLVSRYVDGKDSERMERIQGSVDPISATINQFNPVTMLATAVQNVQIATQVHGTGAGYMWEAQLLSAVKTPLRIAGSMLVAAGTAVMAAAGWTGIGALIGGAVALGGAVVSATANSIHVDAKSGKRSYQMTDEGALATLTDVVGGALGGYATYAARASNTAAAAVQAADTTAKLVAASEKAVAAAVTAQTAQSVALGSSAAMGILQAGAEFDSRGRFTGQWSLEGSRGDSALIGAGITFVAAGTAGAAGLKQGTLASDLTKSGVSTGMNMMLQYQKMLAGHENSYAAMAESDFSDLGGILGTVMQSQSQDWQDQLANSLDRTHRASDSMAGLGVFARRDDEGNMRLDGAAQPAGSAWGRFWEGGMSTLAGYGVLAGVIGDGIGAVWDGLKYGYNKVSGWIGDGLDWAAHRSDALGKAYDDWQDRRAMKDVEEEKALFQALATKNEAIARKLNTVEGYNELAEKIYAKQKKDHPDWTYDQHLDAIKLRIDEMKAALINNIAAEDVYINYHQDDVEKLDKYERLIFEAQKEAMQRSMAAFGMERLSREELKEMGFALNDKDKFSEFETKDGMQSWLYRIPGNSWRKTQYILAFRGTEPSEWGDIAADLGTTGMGVRTAQYTQARDLALNAARLVGDKGELSFTGHSLGGGLASLAASVTNKNAITFNAAGVQSTAYSVYGGSTEGIEQRVKAYYLNGDALSAVQDNPIFDPFATLLTPIKYATNWSQGEAVILPAYLPSATGERRQLMAMTGGEVRSNIFQRFLRWGALHSNTNVMTSLQRELQ</sequence>
<evidence type="ECO:0000256" key="1">
    <source>
        <dbReference type="SAM" id="Coils"/>
    </source>
</evidence>
<gene>
    <name evidence="2" type="ORF">Lepil_0124</name>
</gene>
<keyword evidence="3" id="KW-1185">Reference proteome</keyword>
<reference evidence="2 3" key="1">
    <citation type="submission" date="2011-10" db="EMBL/GenBank/DDBJ databases">
        <title>The Improved High-Quality Draft genome of Leptonema illini DSM 21528.</title>
        <authorList>
            <consortium name="US DOE Joint Genome Institute (JGI-PGF)"/>
            <person name="Lucas S."/>
            <person name="Copeland A."/>
            <person name="Lapidus A."/>
            <person name="Glavina del Rio T."/>
            <person name="Dalin E."/>
            <person name="Tice H."/>
            <person name="Bruce D."/>
            <person name="Goodwin L."/>
            <person name="Pitluck S."/>
            <person name="Peters L."/>
            <person name="Mikhailova N."/>
            <person name="Held B."/>
            <person name="Kyrpides N."/>
            <person name="Mavromatis K."/>
            <person name="Ivanova N."/>
            <person name="Markowitz V."/>
            <person name="Cheng J.-F."/>
            <person name="Hugenholtz P."/>
            <person name="Woyke T."/>
            <person name="Wu D."/>
            <person name="Gronow S."/>
            <person name="Wellnitz S."/>
            <person name="Brambilla E.-M."/>
            <person name="Klenk H.-P."/>
            <person name="Eisen J.A."/>
        </authorList>
    </citation>
    <scope>NUCLEOTIDE SEQUENCE [LARGE SCALE GENOMIC DNA]</scope>
    <source>
        <strain evidence="2 3">DSM 21528</strain>
    </source>
</reference>
<name>H2CHL0_9LEPT</name>
<organism evidence="2 3">
    <name type="scientific">Leptonema illini DSM 21528</name>
    <dbReference type="NCBI Taxonomy" id="929563"/>
    <lineage>
        <taxon>Bacteria</taxon>
        <taxon>Pseudomonadati</taxon>
        <taxon>Spirochaetota</taxon>
        <taxon>Spirochaetia</taxon>
        <taxon>Leptospirales</taxon>
        <taxon>Leptospiraceae</taxon>
        <taxon>Leptonema</taxon>
    </lineage>
</organism>
<protein>
    <recommendedName>
        <fullName evidence="4">DUF2974 domain-containing protein</fullName>
    </recommendedName>
</protein>
<evidence type="ECO:0008006" key="4">
    <source>
        <dbReference type="Google" id="ProtNLM"/>
    </source>
</evidence>
<accession>H2CHL0</accession>
<dbReference type="EMBL" id="JH597773">
    <property type="protein sequence ID" value="EHQ04833.1"/>
    <property type="molecule type" value="Genomic_DNA"/>
</dbReference>
<feature type="non-terminal residue" evidence="2">
    <location>
        <position position="1"/>
    </location>
</feature>